<dbReference type="NCBIfam" id="TIGR00231">
    <property type="entry name" value="small_GTP"/>
    <property type="match status" value="2"/>
</dbReference>
<dbReference type="Pfam" id="PF01926">
    <property type="entry name" value="MMR_HSR1"/>
    <property type="match status" value="2"/>
</dbReference>
<accession>A0A382WSX9</accession>
<dbReference type="GO" id="GO:0005525">
    <property type="term" value="F:GTP binding"/>
    <property type="evidence" value="ECO:0007669"/>
    <property type="project" value="InterPro"/>
</dbReference>
<dbReference type="AlphaFoldDB" id="A0A382WSX9"/>
<name>A0A382WSX9_9ZZZZ</name>
<gene>
    <name evidence="2" type="ORF">METZ01_LOCUS414192</name>
</gene>
<reference evidence="2" key="1">
    <citation type="submission" date="2018-05" db="EMBL/GenBank/DDBJ databases">
        <authorList>
            <person name="Lanie J.A."/>
            <person name="Ng W.-L."/>
            <person name="Kazmierczak K.M."/>
            <person name="Andrzejewski T.M."/>
            <person name="Davidsen T.M."/>
            <person name="Wayne K.J."/>
            <person name="Tettelin H."/>
            <person name="Glass J.I."/>
            <person name="Rusch D."/>
            <person name="Podicherti R."/>
            <person name="Tsui H.-C.T."/>
            <person name="Winkler M.E."/>
        </authorList>
    </citation>
    <scope>NUCLEOTIDE SEQUENCE</scope>
</reference>
<evidence type="ECO:0000259" key="1">
    <source>
        <dbReference type="Pfam" id="PF01926"/>
    </source>
</evidence>
<dbReference type="InterPro" id="IPR005225">
    <property type="entry name" value="Small_GTP-bd"/>
</dbReference>
<dbReference type="PANTHER" id="PTHR43834:SF6">
    <property type="entry name" value="GTPASE DER"/>
    <property type="match status" value="1"/>
</dbReference>
<dbReference type="InterPro" id="IPR027417">
    <property type="entry name" value="P-loop_NTPase"/>
</dbReference>
<dbReference type="SUPFAM" id="SSF52540">
    <property type="entry name" value="P-loop containing nucleoside triphosphate hydrolases"/>
    <property type="match status" value="2"/>
</dbReference>
<feature type="non-terminal residue" evidence="2">
    <location>
        <position position="241"/>
    </location>
</feature>
<organism evidence="2">
    <name type="scientific">marine metagenome</name>
    <dbReference type="NCBI Taxonomy" id="408172"/>
    <lineage>
        <taxon>unclassified sequences</taxon>
        <taxon>metagenomes</taxon>
        <taxon>ecological metagenomes</taxon>
    </lineage>
</organism>
<dbReference type="EMBL" id="UINC01161890">
    <property type="protein sequence ID" value="SVD61338.1"/>
    <property type="molecule type" value="Genomic_DNA"/>
</dbReference>
<dbReference type="InterPro" id="IPR006073">
    <property type="entry name" value="GTP-bd"/>
</dbReference>
<feature type="domain" description="G" evidence="1">
    <location>
        <begin position="4"/>
        <end position="117"/>
    </location>
</feature>
<dbReference type="PANTHER" id="PTHR43834">
    <property type="entry name" value="GTPASE DER"/>
    <property type="match status" value="1"/>
</dbReference>
<evidence type="ECO:0000313" key="2">
    <source>
        <dbReference type="EMBL" id="SVD61338.1"/>
    </source>
</evidence>
<feature type="domain" description="G" evidence="1">
    <location>
        <begin position="174"/>
        <end position="230"/>
    </location>
</feature>
<dbReference type="Gene3D" id="3.40.50.300">
    <property type="entry name" value="P-loop containing nucleotide triphosphate hydrolases"/>
    <property type="match status" value="2"/>
</dbReference>
<sequence length="241" mass="27856">MNFLLIGRSNVGKSSIYNILTGFNSNIIHEDSGTTRDWHEERFKKIPELVIFDSPGLLLNNKKKKSFQTTLIFKNLLKKIDSFFYVIDYYTIFDVLDKKLIDELRKFNKEIILLINKFDNFNQIPNNDFYKYGIKNYFFLSCSHNYGFDLLNNYLKNRETSKIKKKLIVHDSSIAILGKPNTGKSTLLNSFLGFNRFITGSIPGTTSDFVKEYFTYKGCIIKVIDTAGIGKKSKILSKSIN</sequence>
<proteinExistence type="predicted"/>
<protein>
    <recommendedName>
        <fullName evidence="1">G domain-containing protein</fullName>
    </recommendedName>
</protein>